<dbReference type="Pfam" id="PF08281">
    <property type="entry name" value="Sigma70_r4_2"/>
    <property type="match status" value="1"/>
</dbReference>
<dbReference type="Gene3D" id="1.10.10.10">
    <property type="entry name" value="Winged helix-like DNA-binding domain superfamily/Winged helix DNA-binding domain"/>
    <property type="match status" value="1"/>
</dbReference>
<dbReference type="InterPro" id="IPR013325">
    <property type="entry name" value="RNA_pol_sigma_r2"/>
</dbReference>
<evidence type="ECO:0000313" key="8">
    <source>
        <dbReference type="EMBL" id="MCW1912795.1"/>
    </source>
</evidence>
<feature type="region of interest" description="Disordered" evidence="5">
    <location>
        <begin position="158"/>
        <end position="182"/>
    </location>
</feature>
<dbReference type="PANTHER" id="PTHR43133">
    <property type="entry name" value="RNA POLYMERASE ECF-TYPE SIGMA FACTO"/>
    <property type="match status" value="1"/>
</dbReference>
<feature type="domain" description="RNA polymerase sigma-70 region 2" evidence="6">
    <location>
        <begin position="7"/>
        <end position="74"/>
    </location>
</feature>
<dbReference type="SUPFAM" id="SSF88659">
    <property type="entry name" value="Sigma3 and sigma4 domains of RNA polymerase sigma factors"/>
    <property type="match status" value="1"/>
</dbReference>
<evidence type="ECO:0000256" key="1">
    <source>
        <dbReference type="ARBA" id="ARBA00010641"/>
    </source>
</evidence>
<dbReference type="InterPro" id="IPR013249">
    <property type="entry name" value="RNA_pol_sigma70_r4_t2"/>
</dbReference>
<evidence type="ECO:0000256" key="3">
    <source>
        <dbReference type="ARBA" id="ARBA00023082"/>
    </source>
</evidence>
<keyword evidence="2" id="KW-0805">Transcription regulation</keyword>
<dbReference type="RefSeq" id="WP_264511582.1">
    <property type="nucleotide sequence ID" value="NZ_JAPDDR010000002.1"/>
</dbReference>
<organism evidence="8 9">
    <name type="scientific">Luteolibacter rhizosphaerae</name>
    <dbReference type="NCBI Taxonomy" id="2989719"/>
    <lineage>
        <taxon>Bacteria</taxon>
        <taxon>Pseudomonadati</taxon>
        <taxon>Verrucomicrobiota</taxon>
        <taxon>Verrucomicrobiia</taxon>
        <taxon>Verrucomicrobiales</taxon>
        <taxon>Verrucomicrobiaceae</taxon>
        <taxon>Luteolibacter</taxon>
    </lineage>
</organism>
<dbReference type="InterPro" id="IPR013324">
    <property type="entry name" value="RNA_pol_sigma_r3/r4-like"/>
</dbReference>
<gene>
    <name evidence="8" type="ORF">OJ996_04375</name>
</gene>
<dbReference type="EMBL" id="JAPDDR010000002">
    <property type="protein sequence ID" value="MCW1912795.1"/>
    <property type="molecule type" value="Genomic_DNA"/>
</dbReference>
<evidence type="ECO:0000256" key="2">
    <source>
        <dbReference type="ARBA" id="ARBA00023015"/>
    </source>
</evidence>
<dbReference type="Gene3D" id="1.10.1740.10">
    <property type="match status" value="1"/>
</dbReference>
<keyword evidence="4" id="KW-0804">Transcription</keyword>
<feature type="domain" description="RNA polymerase sigma factor 70 region 4 type 2" evidence="7">
    <location>
        <begin position="103"/>
        <end position="154"/>
    </location>
</feature>
<keyword evidence="3" id="KW-0731">Sigma factor</keyword>
<keyword evidence="9" id="KW-1185">Reference proteome</keyword>
<evidence type="ECO:0000259" key="7">
    <source>
        <dbReference type="Pfam" id="PF08281"/>
    </source>
</evidence>
<dbReference type="InterPro" id="IPR014284">
    <property type="entry name" value="RNA_pol_sigma-70_dom"/>
</dbReference>
<evidence type="ECO:0000256" key="5">
    <source>
        <dbReference type="SAM" id="MobiDB-lite"/>
    </source>
</evidence>
<dbReference type="PANTHER" id="PTHR43133:SF60">
    <property type="entry name" value="RNA POLYMERASE SIGMA FACTOR SIGV"/>
    <property type="match status" value="1"/>
</dbReference>
<comment type="similarity">
    <text evidence="1">Belongs to the sigma-70 factor family. ECF subfamily.</text>
</comment>
<protein>
    <submittedName>
        <fullName evidence="8">RNA polymerase sigma factor</fullName>
    </submittedName>
</protein>
<dbReference type="Pfam" id="PF04542">
    <property type="entry name" value="Sigma70_r2"/>
    <property type="match status" value="1"/>
</dbReference>
<dbReference type="InterPro" id="IPR007627">
    <property type="entry name" value="RNA_pol_sigma70_r2"/>
</dbReference>
<dbReference type="InterPro" id="IPR039425">
    <property type="entry name" value="RNA_pol_sigma-70-like"/>
</dbReference>
<comment type="caution">
    <text evidence="8">The sequence shown here is derived from an EMBL/GenBank/DDBJ whole genome shotgun (WGS) entry which is preliminary data.</text>
</comment>
<dbReference type="CDD" id="cd06171">
    <property type="entry name" value="Sigma70_r4"/>
    <property type="match status" value="1"/>
</dbReference>
<dbReference type="Proteomes" id="UP001165653">
    <property type="component" value="Unassembled WGS sequence"/>
</dbReference>
<dbReference type="InterPro" id="IPR036388">
    <property type="entry name" value="WH-like_DNA-bd_sf"/>
</dbReference>
<reference evidence="8" key="1">
    <citation type="submission" date="2022-10" db="EMBL/GenBank/DDBJ databases">
        <title>Luteolibacter sp. GHJ8, whole genome shotgun sequencing project.</title>
        <authorList>
            <person name="Zhao G."/>
            <person name="Shen L."/>
        </authorList>
    </citation>
    <scope>NUCLEOTIDE SEQUENCE</scope>
    <source>
        <strain evidence="8">GHJ8</strain>
    </source>
</reference>
<evidence type="ECO:0000256" key="4">
    <source>
        <dbReference type="ARBA" id="ARBA00023163"/>
    </source>
</evidence>
<sequence length="182" mass="20918">MSEFESLVDTHYEALYRFGMSLSKSGDTAADLVQQTFCIWAQKGHQLKERDKAKTWLFTTLHREFLAHARKSKRYSDEELTEAVAGRICAEDDDTERQMDGQRALELLGELDETFRSPLALFYLQQHSYKEIAEILDVPIGTVMSRISRAKEMLRRRMTAEPSSAPKNILQLQPEALKSHHG</sequence>
<evidence type="ECO:0000313" key="9">
    <source>
        <dbReference type="Proteomes" id="UP001165653"/>
    </source>
</evidence>
<dbReference type="SUPFAM" id="SSF88946">
    <property type="entry name" value="Sigma2 domain of RNA polymerase sigma factors"/>
    <property type="match status" value="1"/>
</dbReference>
<accession>A0ABT3FYY9</accession>
<proteinExistence type="inferred from homology"/>
<name>A0ABT3FYY9_9BACT</name>
<dbReference type="NCBIfam" id="TIGR02937">
    <property type="entry name" value="sigma70-ECF"/>
    <property type="match status" value="1"/>
</dbReference>
<evidence type="ECO:0000259" key="6">
    <source>
        <dbReference type="Pfam" id="PF04542"/>
    </source>
</evidence>